<evidence type="ECO:0000313" key="3">
    <source>
        <dbReference type="Proteomes" id="UP000593564"/>
    </source>
</evidence>
<dbReference type="InterPro" id="IPR027417">
    <property type="entry name" value="P-loop_NTPase"/>
</dbReference>
<proteinExistence type="inferred from homology"/>
<dbReference type="AlphaFoldDB" id="A0A7J7H6H0"/>
<sequence length="158" mass="18217">MLLSQVIHYTLPESLEEYVQEIGRAGLDGRLSYCHLFFDDSTYFKIRSLTYSDGVDEYAVSRFLSEVFTNELDSHGKICSLVKEPASRKFDMKEEVMLTILTHLELGEVQYLRLLPQTNVTCTINFHQVGCKLIKNHVRLLFLWLHSGLSKGGYSNLY</sequence>
<dbReference type="GO" id="GO:0000724">
    <property type="term" value="P:double-strand break repair via homologous recombination"/>
    <property type="evidence" value="ECO:0007669"/>
    <property type="project" value="TreeGrafter"/>
</dbReference>
<keyword evidence="3" id="KW-1185">Reference proteome</keyword>
<dbReference type="GO" id="GO:0005737">
    <property type="term" value="C:cytoplasm"/>
    <property type="evidence" value="ECO:0007669"/>
    <property type="project" value="TreeGrafter"/>
</dbReference>
<dbReference type="GO" id="GO:0005634">
    <property type="term" value="C:nucleus"/>
    <property type="evidence" value="ECO:0007669"/>
    <property type="project" value="TreeGrafter"/>
</dbReference>
<gene>
    <name evidence="2" type="ORF">HYC85_013323</name>
</gene>
<evidence type="ECO:0000313" key="2">
    <source>
        <dbReference type="EMBL" id="KAF5947366.1"/>
    </source>
</evidence>
<comment type="caution">
    <text evidence="2">The sequence shown here is derived from an EMBL/GenBank/DDBJ whole genome shotgun (WGS) entry which is preliminary data.</text>
</comment>
<comment type="similarity">
    <text evidence="1">Belongs to the helicase family. RecQ subfamily.</text>
</comment>
<dbReference type="SUPFAM" id="SSF52540">
    <property type="entry name" value="P-loop containing nucleoside triphosphate hydrolases"/>
    <property type="match status" value="1"/>
</dbReference>
<dbReference type="Gene3D" id="3.40.50.300">
    <property type="entry name" value="P-loop containing nucleotide triphosphate hydrolases"/>
    <property type="match status" value="1"/>
</dbReference>
<reference evidence="2 3" key="2">
    <citation type="submission" date="2020-07" db="EMBL/GenBank/DDBJ databases">
        <title>Genome assembly of wild tea tree DASZ reveals pedigree and selection history of tea varieties.</title>
        <authorList>
            <person name="Zhang W."/>
        </authorList>
    </citation>
    <scope>NUCLEOTIDE SEQUENCE [LARGE SCALE GENOMIC DNA]</scope>
    <source>
        <strain evidence="3">cv. G240</strain>
        <tissue evidence="2">Leaf</tissue>
    </source>
</reference>
<dbReference type="PANTHER" id="PTHR13710:SF108">
    <property type="entry name" value="ATP-DEPENDENT DNA HELICASE Q4"/>
    <property type="match status" value="1"/>
</dbReference>
<accession>A0A7J7H6H0</accession>
<reference evidence="3" key="1">
    <citation type="journal article" date="2020" name="Nat. Commun.">
        <title>Genome assembly of wild tea tree DASZ reveals pedigree and selection history of tea varieties.</title>
        <authorList>
            <person name="Zhang W."/>
            <person name="Zhang Y."/>
            <person name="Qiu H."/>
            <person name="Guo Y."/>
            <person name="Wan H."/>
            <person name="Zhang X."/>
            <person name="Scossa F."/>
            <person name="Alseekh S."/>
            <person name="Zhang Q."/>
            <person name="Wang P."/>
            <person name="Xu L."/>
            <person name="Schmidt M.H."/>
            <person name="Jia X."/>
            <person name="Li D."/>
            <person name="Zhu A."/>
            <person name="Guo F."/>
            <person name="Chen W."/>
            <person name="Ni D."/>
            <person name="Usadel B."/>
            <person name="Fernie A.R."/>
            <person name="Wen W."/>
        </authorList>
    </citation>
    <scope>NUCLEOTIDE SEQUENCE [LARGE SCALE GENOMIC DNA]</scope>
    <source>
        <strain evidence="3">cv. G240</strain>
    </source>
</reference>
<evidence type="ECO:0008006" key="4">
    <source>
        <dbReference type="Google" id="ProtNLM"/>
    </source>
</evidence>
<protein>
    <recommendedName>
        <fullName evidence="4">Helicase C-terminal domain-containing protein</fullName>
    </recommendedName>
</protein>
<dbReference type="GO" id="GO:0043138">
    <property type="term" value="F:3'-5' DNA helicase activity"/>
    <property type="evidence" value="ECO:0007669"/>
    <property type="project" value="TreeGrafter"/>
</dbReference>
<evidence type="ECO:0000256" key="1">
    <source>
        <dbReference type="ARBA" id="ARBA00005446"/>
    </source>
</evidence>
<dbReference type="EMBL" id="JACBKZ010000006">
    <property type="protein sequence ID" value="KAF5947366.1"/>
    <property type="molecule type" value="Genomic_DNA"/>
</dbReference>
<dbReference type="Proteomes" id="UP000593564">
    <property type="component" value="Unassembled WGS sequence"/>
</dbReference>
<dbReference type="GO" id="GO:0005694">
    <property type="term" value="C:chromosome"/>
    <property type="evidence" value="ECO:0007669"/>
    <property type="project" value="TreeGrafter"/>
</dbReference>
<name>A0A7J7H6H0_CAMSI</name>
<organism evidence="2 3">
    <name type="scientific">Camellia sinensis</name>
    <name type="common">Tea plant</name>
    <name type="synonym">Thea sinensis</name>
    <dbReference type="NCBI Taxonomy" id="4442"/>
    <lineage>
        <taxon>Eukaryota</taxon>
        <taxon>Viridiplantae</taxon>
        <taxon>Streptophyta</taxon>
        <taxon>Embryophyta</taxon>
        <taxon>Tracheophyta</taxon>
        <taxon>Spermatophyta</taxon>
        <taxon>Magnoliopsida</taxon>
        <taxon>eudicotyledons</taxon>
        <taxon>Gunneridae</taxon>
        <taxon>Pentapetalae</taxon>
        <taxon>asterids</taxon>
        <taxon>Ericales</taxon>
        <taxon>Theaceae</taxon>
        <taxon>Camellia</taxon>
    </lineage>
</organism>
<dbReference type="GO" id="GO:0009378">
    <property type="term" value="F:four-way junction helicase activity"/>
    <property type="evidence" value="ECO:0007669"/>
    <property type="project" value="TreeGrafter"/>
</dbReference>
<dbReference type="PANTHER" id="PTHR13710">
    <property type="entry name" value="DNA HELICASE RECQ FAMILY MEMBER"/>
    <property type="match status" value="1"/>
</dbReference>